<organism evidence="2 3">
    <name type="scientific">Sordaria macrospora (strain ATCC MYA-333 / DSM 997 / K(L3346) / K-hell)</name>
    <dbReference type="NCBI Taxonomy" id="771870"/>
    <lineage>
        <taxon>Eukaryota</taxon>
        <taxon>Fungi</taxon>
        <taxon>Dikarya</taxon>
        <taxon>Ascomycota</taxon>
        <taxon>Pezizomycotina</taxon>
        <taxon>Sordariomycetes</taxon>
        <taxon>Sordariomycetidae</taxon>
        <taxon>Sordariales</taxon>
        <taxon>Sordariaceae</taxon>
        <taxon>Sordaria</taxon>
    </lineage>
</organism>
<proteinExistence type="predicted"/>
<feature type="compositionally biased region" description="Basic and acidic residues" evidence="1">
    <location>
        <begin position="18"/>
        <end position="34"/>
    </location>
</feature>
<dbReference type="OrthoDB" id="10410832at2759"/>
<dbReference type="Proteomes" id="UP000001881">
    <property type="component" value="Unassembled WGS sequence"/>
</dbReference>
<feature type="compositionally biased region" description="Basic and acidic residues" evidence="1">
    <location>
        <begin position="249"/>
        <end position="275"/>
    </location>
</feature>
<dbReference type="VEuPathDB" id="FungiDB:SMAC_08604"/>
<feature type="compositionally biased region" description="Basic and acidic residues" evidence="1">
    <location>
        <begin position="287"/>
        <end position="298"/>
    </location>
</feature>
<name>F7WAC6_SORMK</name>
<evidence type="ECO:0000313" key="3">
    <source>
        <dbReference type="Proteomes" id="UP000001881"/>
    </source>
</evidence>
<gene>
    <name evidence="2" type="ORF">SMAC_08604</name>
</gene>
<sequence>MFARELTASPEVMSSVKAEAKKEEEKHEEDDRRGMVSRWSYSSSDFEDGQMVDREVSPVPGFSTPEAGQEAEQVSVEEQHLVQEGGRQTPSAQKSRNSTTGGTTTSGPPTSSEENDETEQQRGEELSLPFNNLNAQLSNLQISLDSLVSLAVSVEAAVGEVHDAMITLCDRAREAFVNAGQFMEEVERVEGQLGKVRRQLKGKGKEIVGSGEREKPEDDEDKGKTREDTLLGIGMQFLNKDNSTSEVGTQREQRKVQEQECGEQEEKKQGDRKETPCGNITMFVAEGRSEPTTERTTERTGTGRGGVGLMYGLST</sequence>
<evidence type="ECO:0000256" key="1">
    <source>
        <dbReference type="SAM" id="MobiDB-lite"/>
    </source>
</evidence>
<feature type="compositionally biased region" description="Polar residues" evidence="1">
    <location>
        <begin position="239"/>
        <end position="248"/>
    </location>
</feature>
<dbReference type="HOGENOM" id="CLU_883298_0_0_1"/>
<feature type="region of interest" description="Disordered" evidence="1">
    <location>
        <begin position="200"/>
        <end position="227"/>
    </location>
</feature>
<dbReference type="GeneID" id="10803009"/>
<keyword evidence="3" id="KW-1185">Reference proteome</keyword>
<dbReference type="KEGG" id="smp:10803009"/>
<comment type="caution">
    <text evidence="2">The sequence shown here is derived from an EMBL/GenBank/DDBJ whole genome shotgun (WGS) entry which is preliminary data.</text>
</comment>
<dbReference type="AlphaFoldDB" id="F7WAC6"/>
<protein>
    <submittedName>
        <fullName evidence="2">WGS project CABT00000000 data, contig 2.60</fullName>
    </submittedName>
</protein>
<feature type="region of interest" description="Disordered" evidence="1">
    <location>
        <begin position="1"/>
        <end position="124"/>
    </location>
</feature>
<feature type="compositionally biased region" description="Low complexity" evidence="1">
    <location>
        <begin position="98"/>
        <end position="112"/>
    </location>
</feature>
<feature type="compositionally biased region" description="Polar residues" evidence="1">
    <location>
        <begin position="86"/>
        <end position="97"/>
    </location>
</feature>
<reference evidence="2 3" key="1">
    <citation type="journal article" date="2010" name="PLoS Genet.">
        <title>De novo assembly of a 40 Mb eukaryotic genome from short sequence reads: Sordaria macrospora, a model organism for fungal morphogenesis.</title>
        <authorList>
            <person name="Nowrousian M."/>
            <person name="Stajich J."/>
            <person name="Chu M."/>
            <person name="Engh I."/>
            <person name="Espagne E."/>
            <person name="Halliday K."/>
            <person name="Kamerewerd J."/>
            <person name="Kempken F."/>
            <person name="Knab B."/>
            <person name="Kuo H.C."/>
            <person name="Osiewacz H.D."/>
            <person name="Poeggeler S."/>
            <person name="Read N."/>
            <person name="Seiler S."/>
            <person name="Smith K."/>
            <person name="Zickler D."/>
            <person name="Kueck U."/>
            <person name="Freitag M."/>
        </authorList>
    </citation>
    <scope>NUCLEOTIDE SEQUENCE [LARGE SCALE GENOMIC DNA]</scope>
    <source>
        <strain evidence="3">ATCC MYA-333 / DSM 997 / K(L3346) / K-hell</strain>
        <tissue evidence="2">Mycelium</tissue>
    </source>
</reference>
<feature type="compositionally biased region" description="Basic and acidic residues" evidence="1">
    <location>
        <begin position="203"/>
        <end position="227"/>
    </location>
</feature>
<accession>F7WAC6</accession>
<dbReference type="eggNOG" id="ENOG502RJIS">
    <property type="taxonomic scope" value="Eukaryota"/>
</dbReference>
<dbReference type="InParanoid" id="F7WAC6"/>
<feature type="region of interest" description="Disordered" evidence="1">
    <location>
        <begin position="239"/>
        <end position="315"/>
    </location>
</feature>
<evidence type="ECO:0000313" key="2">
    <source>
        <dbReference type="EMBL" id="CCC14161.1"/>
    </source>
</evidence>
<dbReference type="EMBL" id="CABT02000060">
    <property type="protein sequence ID" value="CCC14161.1"/>
    <property type="molecule type" value="Genomic_DNA"/>
</dbReference>